<keyword evidence="6" id="KW-0654">Proteoglycan</keyword>
<dbReference type="InterPro" id="IPR036378">
    <property type="entry name" value="FAS1_dom_sf"/>
</dbReference>
<comment type="similarity">
    <text evidence="2">Belongs to the fasciclin-like AGP family.</text>
</comment>
<keyword evidence="7" id="KW-0472">Membrane</keyword>
<comment type="subcellular location">
    <subcellularLocation>
        <location evidence="1">Cell membrane</location>
        <topology evidence="1">Lipid-anchor</topology>
        <topology evidence="1">GPI-anchor</topology>
    </subcellularLocation>
</comment>
<comment type="function">
    <text evidence="9">May be a cell surface adhesion protein.</text>
</comment>
<dbReference type="SMART" id="SM00554">
    <property type="entry name" value="FAS1"/>
    <property type="match status" value="1"/>
</dbReference>
<protein>
    <recommendedName>
        <fullName evidence="12">FAS1 domain-containing protein</fullName>
    </recommendedName>
</protein>
<dbReference type="GO" id="GO:0005886">
    <property type="term" value="C:plasma membrane"/>
    <property type="evidence" value="ECO:0007669"/>
    <property type="project" value="UniProtKB-SubCell"/>
</dbReference>
<evidence type="ECO:0000256" key="8">
    <source>
        <dbReference type="ARBA" id="ARBA00023180"/>
    </source>
</evidence>
<organism evidence="13 14">
    <name type="scientific">Nepenthes gracilis</name>
    <name type="common">Slender pitcher plant</name>
    <dbReference type="NCBI Taxonomy" id="150966"/>
    <lineage>
        <taxon>Eukaryota</taxon>
        <taxon>Viridiplantae</taxon>
        <taxon>Streptophyta</taxon>
        <taxon>Embryophyta</taxon>
        <taxon>Tracheophyta</taxon>
        <taxon>Spermatophyta</taxon>
        <taxon>Magnoliopsida</taxon>
        <taxon>eudicotyledons</taxon>
        <taxon>Gunneridae</taxon>
        <taxon>Pentapetalae</taxon>
        <taxon>Caryophyllales</taxon>
        <taxon>Nepenthaceae</taxon>
        <taxon>Nepenthes</taxon>
    </lineage>
</organism>
<evidence type="ECO:0000313" key="14">
    <source>
        <dbReference type="Proteomes" id="UP001279734"/>
    </source>
</evidence>
<dbReference type="PANTHER" id="PTHR32077">
    <property type="entry name" value="FASCICLIN-LIKE ARABINOGALACTAN PROTEIN"/>
    <property type="match status" value="1"/>
</dbReference>
<keyword evidence="3" id="KW-1003">Cell membrane</keyword>
<evidence type="ECO:0000256" key="10">
    <source>
        <dbReference type="SAM" id="MobiDB-lite"/>
    </source>
</evidence>
<gene>
    <name evidence="13" type="ORF">Nepgr_009111</name>
</gene>
<evidence type="ECO:0000256" key="3">
    <source>
        <dbReference type="ARBA" id="ARBA00022475"/>
    </source>
</evidence>
<dbReference type="FunFam" id="2.30.180.10:FF:000006">
    <property type="entry name" value="Fasciclin-like arabinogalactan protein 11"/>
    <property type="match status" value="1"/>
</dbReference>
<evidence type="ECO:0000256" key="11">
    <source>
        <dbReference type="SAM" id="SignalP"/>
    </source>
</evidence>
<keyword evidence="14" id="KW-1185">Reference proteome</keyword>
<dbReference type="InterPro" id="IPR045003">
    <property type="entry name" value="FLA_A"/>
</dbReference>
<evidence type="ECO:0000256" key="9">
    <source>
        <dbReference type="ARBA" id="ARBA00024686"/>
    </source>
</evidence>
<keyword evidence="5 11" id="KW-0732">Signal</keyword>
<dbReference type="Pfam" id="PF02469">
    <property type="entry name" value="Fasciclin"/>
    <property type="match status" value="1"/>
</dbReference>
<reference evidence="13" key="1">
    <citation type="submission" date="2023-05" db="EMBL/GenBank/DDBJ databases">
        <title>Nepenthes gracilis genome sequencing.</title>
        <authorList>
            <person name="Fukushima K."/>
        </authorList>
    </citation>
    <scope>NUCLEOTIDE SEQUENCE</scope>
    <source>
        <strain evidence="13">SING2019-196</strain>
    </source>
</reference>
<sequence>MASLSLSAILLAITSPLLLFFSHCQAAQSSTAPGPSSTPVNLTGILDKGGQFTEFIRLLATTQAEDQIENQINTSTEGMTVFAPTDNAFNNLKSGALNGLSDQEQVQLVLYHILPKFYSLASLQTVSNPVRTQATGQDGVWGLNFTSQGTQVNVSTGVVETQLNNALRQEFPLAVYEVDKVLLPEELYGTKAPAPAAPSPKRSTSNSSSSTTTKSHSEGPSASEQSNGGGKVTSVLWGGGVGLALICVGFLS</sequence>
<keyword evidence="8" id="KW-0325">Glycoprotein</keyword>
<evidence type="ECO:0000256" key="1">
    <source>
        <dbReference type="ARBA" id="ARBA00004609"/>
    </source>
</evidence>
<comment type="caution">
    <text evidence="13">The sequence shown here is derived from an EMBL/GenBank/DDBJ whole genome shotgun (WGS) entry which is preliminary data.</text>
</comment>
<feature type="chain" id="PRO_5042187087" description="FAS1 domain-containing protein" evidence="11">
    <location>
        <begin position="27"/>
        <end position="252"/>
    </location>
</feature>
<keyword evidence="4" id="KW-0449">Lipoprotein</keyword>
<dbReference type="GO" id="GO:0009834">
    <property type="term" value="P:plant-type secondary cell wall biogenesis"/>
    <property type="evidence" value="ECO:0007669"/>
    <property type="project" value="TreeGrafter"/>
</dbReference>
<accession>A0AAD3SAD7</accession>
<dbReference type="PANTHER" id="PTHR32077:SF54">
    <property type="entry name" value="FASCICLIN-LIKE ARABINOGALACTAN PROTEIN 13-RELATED"/>
    <property type="match status" value="1"/>
</dbReference>
<name>A0AAD3SAD7_NEPGR</name>
<evidence type="ECO:0000256" key="5">
    <source>
        <dbReference type="ARBA" id="ARBA00022729"/>
    </source>
</evidence>
<evidence type="ECO:0000256" key="4">
    <source>
        <dbReference type="ARBA" id="ARBA00022622"/>
    </source>
</evidence>
<evidence type="ECO:0000313" key="13">
    <source>
        <dbReference type="EMBL" id="GMH07271.1"/>
    </source>
</evidence>
<dbReference type="SUPFAM" id="SSF82153">
    <property type="entry name" value="FAS1 domain"/>
    <property type="match status" value="1"/>
</dbReference>
<evidence type="ECO:0000259" key="12">
    <source>
        <dbReference type="PROSITE" id="PS50213"/>
    </source>
</evidence>
<feature type="region of interest" description="Disordered" evidence="10">
    <location>
        <begin position="190"/>
        <end position="229"/>
    </location>
</feature>
<dbReference type="PROSITE" id="PS50213">
    <property type="entry name" value="FAS1"/>
    <property type="match status" value="1"/>
</dbReference>
<dbReference type="Proteomes" id="UP001279734">
    <property type="component" value="Unassembled WGS sequence"/>
</dbReference>
<evidence type="ECO:0000256" key="6">
    <source>
        <dbReference type="ARBA" id="ARBA00022974"/>
    </source>
</evidence>
<feature type="signal peptide" evidence="11">
    <location>
        <begin position="1"/>
        <end position="26"/>
    </location>
</feature>
<feature type="domain" description="FAS1" evidence="12">
    <location>
        <begin position="39"/>
        <end position="182"/>
    </location>
</feature>
<evidence type="ECO:0000256" key="7">
    <source>
        <dbReference type="ARBA" id="ARBA00023136"/>
    </source>
</evidence>
<evidence type="ECO:0000256" key="2">
    <source>
        <dbReference type="ARBA" id="ARBA00007843"/>
    </source>
</evidence>
<dbReference type="Gene3D" id="2.30.180.10">
    <property type="entry name" value="FAS1 domain"/>
    <property type="match status" value="1"/>
</dbReference>
<dbReference type="InterPro" id="IPR000782">
    <property type="entry name" value="FAS1_domain"/>
</dbReference>
<feature type="compositionally biased region" description="Low complexity" evidence="10">
    <location>
        <begin position="199"/>
        <end position="214"/>
    </location>
</feature>
<keyword evidence="4" id="KW-0336">GPI-anchor</keyword>
<dbReference type="EMBL" id="BSYO01000007">
    <property type="protein sequence ID" value="GMH07271.1"/>
    <property type="molecule type" value="Genomic_DNA"/>
</dbReference>
<dbReference type="AlphaFoldDB" id="A0AAD3SAD7"/>
<proteinExistence type="inferred from homology"/>
<dbReference type="GO" id="GO:0098552">
    <property type="term" value="C:side of membrane"/>
    <property type="evidence" value="ECO:0007669"/>
    <property type="project" value="UniProtKB-KW"/>
</dbReference>